<dbReference type="Proteomes" id="UP000176326">
    <property type="component" value="Unassembled WGS sequence"/>
</dbReference>
<sequence length="80" mass="9288">MNQTSHHERFFSSQKGVSNVERKVQKGKMELPREERDRLALERSRVERDPVTGFCIEPEKLAELSKKIGDLTHKIEVPSL</sequence>
<feature type="compositionally biased region" description="Basic and acidic residues" evidence="1">
    <location>
        <begin position="1"/>
        <end position="10"/>
    </location>
</feature>
<reference evidence="2 3" key="1">
    <citation type="journal article" date="2016" name="Nat. Commun.">
        <title>Thousands of microbial genomes shed light on interconnected biogeochemical processes in an aquifer system.</title>
        <authorList>
            <person name="Anantharaman K."/>
            <person name="Brown C.T."/>
            <person name="Hug L.A."/>
            <person name="Sharon I."/>
            <person name="Castelle C.J."/>
            <person name="Probst A.J."/>
            <person name="Thomas B.C."/>
            <person name="Singh A."/>
            <person name="Wilkins M.J."/>
            <person name="Karaoz U."/>
            <person name="Brodie E.L."/>
            <person name="Williams K.H."/>
            <person name="Hubbard S.S."/>
            <person name="Banfield J.F."/>
        </authorList>
    </citation>
    <scope>NUCLEOTIDE SEQUENCE [LARGE SCALE GENOMIC DNA]</scope>
</reference>
<dbReference type="EMBL" id="MHMN01000035">
    <property type="protein sequence ID" value="OGZ27990.1"/>
    <property type="molecule type" value="Genomic_DNA"/>
</dbReference>
<feature type="compositionally biased region" description="Basic and acidic residues" evidence="1">
    <location>
        <begin position="20"/>
        <end position="43"/>
    </location>
</feature>
<name>A0A1G2ERL8_9BACT</name>
<gene>
    <name evidence="2" type="ORF">A2427_04870</name>
</gene>
<organism evidence="2 3">
    <name type="scientific">Candidatus Nealsonbacteria bacterium RIFOXYC1_FULL_40_7</name>
    <dbReference type="NCBI Taxonomy" id="1801678"/>
    <lineage>
        <taxon>Bacteria</taxon>
        <taxon>Candidatus Nealsoniibacteriota</taxon>
    </lineage>
</organism>
<protein>
    <submittedName>
        <fullName evidence="2">Uncharacterized protein</fullName>
    </submittedName>
</protein>
<accession>A0A1G2ERL8</accession>
<evidence type="ECO:0000313" key="3">
    <source>
        <dbReference type="Proteomes" id="UP000176326"/>
    </source>
</evidence>
<proteinExistence type="predicted"/>
<feature type="region of interest" description="Disordered" evidence="1">
    <location>
        <begin position="1"/>
        <end position="43"/>
    </location>
</feature>
<evidence type="ECO:0000313" key="2">
    <source>
        <dbReference type="EMBL" id="OGZ27990.1"/>
    </source>
</evidence>
<dbReference type="AlphaFoldDB" id="A0A1G2ERL8"/>
<evidence type="ECO:0000256" key="1">
    <source>
        <dbReference type="SAM" id="MobiDB-lite"/>
    </source>
</evidence>
<comment type="caution">
    <text evidence="2">The sequence shown here is derived from an EMBL/GenBank/DDBJ whole genome shotgun (WGS) entry which is preliminary data.</text>
</comment>